<evidence type="ECO:0000313" key="3">
    <source>
        <dbReference type="Proteomes" id="UP001221898"/>
    </source>
</evidence>
<evidence type="ECO:0000313" key="2">
    <source>
        <dbReference type="EMBL" id="KAJ8417481.1"/>
    </source>
</evidence>
<reference evidence="2" key="1">
    <citation type="journal article" date="2023" name="Science">
        <title>Genome structures resolve the early diversification of teleost fishes.</title>
        <authorList>
            <person name="Parey E."/>
            <person name="Louis A."/>
            <person name="Montfort J."/>
            <person name="Bouchez O."/>
            <person name="Roques C."/>
            <person name="Iampietro C."/>
            <person name="Lluch J."/>
            <person name="Castinel A."/>
            <person name="Donnadieu C."/>
            <person name="Desvignes T."/>
            <person name="Floi Bucao C."/>
            <person name="Jouanno E."/>
            <person name="Wen M."/>
            <person name="Mejri S."/>
            <person name="Dirks R."/>
            <person name="Jansen H."/>
            <person name="Henkel C."/>
            <person name="Chen W.J."/>
            <person name="Zahm M."/>
            <person name="Cabau C."/>
            <person name="Klopp C."/>
            <person name="Thompson A.W."/>
            <person name="Robinson-Rechavi M."/>
            <person name="Braasch I."/>
            <person name="Lecointre G."/>
            <person name="Bobe J."/>
            <person name="Postlethwait J.H."/>
            <person name="Berthelot C."/>
            <person name="Roest Crollius H."/>
            <person name="Guiguen Y."/>
        </authorList>
    </citation>
    <scope>NUCLEOTIDE SEQUENCE</scope>
    <source>
        <strain evidence="2">NC1722</strain>
    </source>
</reference>
<organism evidence="2 3">
    <name type="scientific">Aldrovandia affinis</name>
    <dbReference type="NCBI Taxonomy" id="143900"/>
    <lineage>
        <taxon>Eukaryota</taxon>
        <taxon>Metazoa</taxon>
        <taxon>Chordata</taxon>
        <taxon>Craniata</taxon>
        <taxon>Vertebrata</taxon>
        <taxon>Euteleostomi</taxon>
        <taxon>Actinopterygii</taxon>
        <taxon>Neopterygii</taxon>
        <taxon>Teleostei</taxon>
        <taxon>Notacanthiformes</taxon>
        <taxon>Halosauridae</taxon>
        <taxon>Aldrovandia</taxon>
    </lineage>
</organism>
<dbReference type="EMBL" id="JAINUG010000004">
    <property type="protein sequence ID" value="KAJ8417481.1"/>
    <property type="molecule type" value="Genomic_DNA"/>
</dbReference>
<evidence type="ECO:0000256" key="1">
    <source>
        <dbReference type="SAM" id="MobiDB-lite"/>
    </source>
</evidence>
<feature type="region of interest" description="Disordered" evidence="1">
    <location>
        <begin position="170"/>
        <end position="200"/>
    </location>
</feature>
<dbReference type="AlphaFoldDB" id="A0AAD7TAP5"/>
<name>A0AAD7TAP5_9TELE</name>
<dbReference type="Proteomes" id="UP001221898">
    <property type="component" value="Unassembled WGS sequence"/>
</dbReference>
<keyword evidence="3" id="KW-1185">Reference proteome</keyword>
<comment type="caution">
    <text evidence="2">The sequence shown here is derived from an EMBL/GenBank/DDBJ whole genome shotgun (WGS) entry which is preliminary data.</text>
</comment>
<gene>
    <name evidence="2" type="ORF">AAFF_G00287080</name>
</gene>
<proteinExistence type="predicted"/>
<protein>
    <submittedName>
        <fullName evidence="2">Uncharacterized protein</fullName>
    </submittedName>
</protein>
<accession>A0AAD7TAP5</accession>
<sequence length="200" mass="22316">MKFSTLTPEIFCCGTWPGSTGGNSRALLPAELLLLPLWQFLQLPLRVLSEPLLWLLLLPPGLLHHHSATSQHPLCPPVCSAKRAYDQHCKGQAFKPGDRVWIHCPVLKKGLSPKLQLHWCGPGEVLGRLSEVTYCVRMPTGGTWWCSTKIDLRPTTHSPQKTQLADRKVAALSPQHHRQQRRRHNTPPVDPLGNGGYQAT</sequence>
<feature type="compositionally biased region" description="Basic residues" evidence="1">
    <location>
        <begin position="175"/>
        <end position="185"/>
    </location>
</feature>